<dbReference type="SUPFAM" id="SSF46689">
    <property type="entry name" value="Homeodomain-like"/>
    <property type="match status" value="2"/>
</dbReference>
<reference evidence="3" key="1">
    <citation type="submission" date="2021-02" db="EMBL/GenBank/DDBJ databases">
        <authorList>
            <person name="Nowell W R."/>
        </authorList>
    </citation>
    <scope>NUCLEOTIDE SEQUENCE</scope>
</reference>
<feature type="domain" description="HTH CENPB-type" evidence="2">
    <location>
        <begin position="63"/>
        <end position="134"/>
    </location>
</feature>
<dbReference type="AlphaFoldDB" id="A0A816UR90"/>
<keyword evidence="1" id="KW-0238">DNA-binding</keyword>
<gene>
    <name evidence="3" type="ORF">MBJ925_LOCUS23146</name>
</gene>
<dbReference type="Pfam" id="PF03221">
    <property type="entry name" value="HTH_Tnp_Tc5"/>
    <property type="match status" value="1"/>
</dbReference>
<evidence type="ECO:0000259" key="2">
    <source>
        <dbReference type="PROSITE" id="PS51253"/>
    </source>
</evidence>
<dbReference type="EMBL" id="CAJNRE010011823">
    <property type="protein sequence ID" value="CAF2105056.1"/>
    <property type="molecule type" value="Genomic_DNA"/>
</dbReference>
<dbReference type="Pfam" id="PF03184">
    <property type="entry name" value="DDE_1"/>
    <property type="match status" value="1"/>
</dbReference>
<dbReference type="Gene3D" id="1.10.10.60">
    <property type="entry name" value="Homeodomain-like"/>
    <property type="match status" value="2"/>
</dbReference>
<dbReference type="InterPro" id="IPR050863">
    <property type="entry name" value="CenT-Element_Derived"/>
</dbReference>
<dbReference type="PANTHER" id="PTHR19303:SF73">
    <property type="entry name" value="PROTEIN PDC2"/>
    <property type="match status" value="1"/>
</dbReference>
<organism evidence="3 4">
    <name type="scientific">Rotaria magnacalcarata</name>
    <dbReference type="NCBI Taxonomy" id="392030"/>
    <lineage>
        <taxon>Eukaryota</taxon>
        <taxon>Metazoa</taxon>
        <taxon>Spiralia</taxon>
        <taxon>Gnathifera</taxon>
        <taxon>Rotifera</taxon>
        <taxon>Eurotatoria</taxon>
        <taxon>Bdelloidea</taxon>
        <taxon>Philodinida</taxon>
        <taxon>Philodinidae</taxon>
        <taxon>Rotaria</taxon>
    </lineage>
</organism>
<accession>A0A816UR90</accession>
<dbReference type="GO" id="GO:0003677">
    <property type="term" value="F:DNA binding"/>
    <property type="evidence" value="ECO:0007669"/>
    <property type="project" value="UniProtKB-KW"/>
</dbReference>
<dbReference type="Proteomes" id="UP000663824">
    <property type="component" value="Unassembled WGS sequence"/>
</dbReference>
<sequence length="503" mass="57465">MASTSGKRCTLSIEQKLRILEALKSKTADDVAKQFNIGYSTVKKIRQNEEEIRKIVMNNGNLSRKRKRESPNEEIGEALIVWFHQMRAQNATINGPLMMEKAKQLAITLEHQDFEPSYGWLERLKSRHNIKFIKISDEQAAADHAGAEYWINNVLPGVIEGYDLNDAFNADETGLFYKAAPSGTLAVSGTHPTGGKTPKARLTVLLLCNSTGTEKKAYVIGKFKNPRCFKKARPPLPYYSSANAWMTNWIWSDILQNFDQVLGNRKILLFADNASCHKINETLKNIKIIFMPPNTTSLIQPLDQGIIRTVKVHYRTQVMRKMLQAVNYGTSIINYAKSIDILKALHMLKRSWFLVSPTTIQNCFRKADFLVNDNTSDLDRMQEVLDVSEFGEAIQEEDFKAFVDCDKEAECFGNLTDGEICDSVKLNRQGKIDLEEEDEEEVGIVDKPMPGVSHKDVLMHLSMVRKYLEENFTDYNSYYDVEDMIEKNALINRTQRKITDFFK</sequence>
<evidence type="ECO:0000313" key="3">
    <source>
        <dbReference type="EMBL" id="CAF2105056.1"/>
    </source>
</evidence>
<dbReference type="GO" id="GO:0005634">
    <property type="term" value="C:nucleus"/>
    <property type="evidence" value="ECO:0007669"/>
    <property type="project" value="TreeGrafter"/>
</dbReference>
<evidence type="ECO:0000313" key="4">
    <source>
        <dbReference type="Proteomes" id="UP000663824"/>
    </source>
</evidence>
<dbReference type="PANTHER" id="PTHR19303">
    <property type="entry name" value="TRANSPOSON"/>
    <property type="match status" value="1"/>
</dbReference>
<dbReference type="PROSITE" id="PS51253">
    <property type="entry name" value="HTH_CENPB"/>
    <property type="match status" value="1"/>
</dbReference>
<protein>
    <recommendedName>
        <fullName evidence="2">HTH CENPB-type domain-containing protein</fullName>
    </recommendedName>
</protein>
<dbReference type="InterPro" id="IPR006600">
    <property type="entry name" value="HTH_CenpB_DNA-bd_dom"/>
</dbReference>
<name>A0A816UR90_9BILA</name>
<evidence type="ECO:0000256" key="1">
    <source>
        <dbReference type="ARBA" id="ARBA00023125"/>
    </source>
</evidence>
<dbReference type="SMART" id="SM00674">
    <property type="entry name" value="CENPB"/>
    <property type="match status" value="1"/>
</dbReference>
<proteinExistence type="predicted"/>
<dbReference type="InterPro" id="IPR009057">
    <property type="entry name" value="Homeodomain-like_sf"/>
</dbReference>
<comment type="caution">
    <text evidence="3">The sequence shown here is derived from an EMBL/GenBank/DDBJ whole genome shotgun (WGS) entry which is preliminary data.</text>
</comment>
<dbReference type="InterPro" id="IPR004875">
    <property type="entry name" value="DDE_SF_endonuclease_dom"/>
</dbReference>